<dbReference type="RefSeq" id="WP_207675754.1">
    <property type="nucleotide sequence ID" value="NZ_JAFREM010000042.1"/>
</dbReference>
<organism evidence="2 3">
    <name type="scientific">Candidatus Enterococcus moelleringii</name>
    <dbReference type="NCBI Taxonomy" id="2815325"/>
    <lineage>
        <taxon>Bacteria</taxon>
        <taxon>Bacillati</taxon>
        <taxon>Bacillota</taxon>
        <taxon>Bacilli</taxon>
        <taxon>Lactobacillales</taxon>
        <taxon>Enterococcaceae</taxon>
        <taxon>Enterococcus</taxon>
    </lineage>
</organism>
<reference evidence="2 3" key="1">
    <citation type="submission" date="2021-03" db="EMBL/GenBank/DDBJ databases">
        <title>Enterococcal diversity collection.</title>
        <authorList>
            <person name="Gilmore M.S."/>
            <person name="Schwartzman J."/>
            <person name="Van Tyne D."/>
            <person name="Martin M."/>
            <person name="Earl A.M."/>
            <person name="Manson A.L."/>
            <person name="Straub T."/>
            <person name="Salamzade R."/>
            <person name="Saavedra J."/>
            <person name="Lebreton F."/>
            <person name="Prichula J."/>
            <person name="Schaufler K."/>
            <person name="Gaca A."/>
            <person name="Sgardioli B."/>
            <person name="Wagenaar J."/>
            <person name="Strong T."/>
        </authorList>
    </citation>
    <scope>NUCLEOTIDE SEQUENCE [LARGE SCALE GENOMIC DNA]</scope>
    <source>
        <strain evidence="2 3">669A</strain>
    </source>
</reference>
<keyword evidence="1" id="KW-1133">Transmembrane helix</keyword>
<proteinExistence type="predicted"/>
<feature type="transmembrane region" description="Helical" evidence="1">
    <location>
        <begin position="20"/>
        <end position="43"/>
    </location>
</feature>
<accession>A0ABS3LI79</accession>
<sequence length="90" mass="10202">MSEDNNKWKKADKALDVAGFTLHSILRIVQALFSGGFGLWLLWYQFIYEPVPDFLGRVPEGPPWWTFIAAIALFYNAYRSVSGQSFIGLG</sequence>
<gene>
    <name evidence="2" type="ORF">JZO70_21505</name>
</gene>
<dbReference type="Proteomes" id="UP000664601">
    <property type="component" value="Unassembled WGS sequence"/>
</dbReference>
<keyword evidence="1" id="KW-0812">Transmembrane</keyword>
<comment type="caution">
    <text evidence="2">The sequence shown here is derived from an EMBL/GenBank/DDBJ whole genome shotgun (WGS) entry which is preliminary data.</text>
</comment>
<evidence type="ECO:0000313" key="3">
    <source>
        <dbReference type="Proteomes" id="UP000664601"/>
    </source>
</evidence>
<evidence type="ECO:0000256" key="1">
    <source>
        <dbReference type="SAM" id="Phobius"/>
    </source>
</evidence>
<evidence type="ECO:0000313" key="2">
    <source>
        <dbReference type="EMBL" id="MBO1308763.1"/>
    </source>
</evidence>
<keyword evidence="1" id="KW-0472">Membrane</keyword>
<name>A0ABS3LI79_9ENTE</name>
<dbReference type="EMBL" id="JAFREM010000042">
    <property type="protein sequence ID" value="MBO1308763.1"/>
    <property type="molecule type" value="Genomic_DNA"/>
</dbReference>
<protein>
    <submittedName>
        <fullName evidence="2">Uncharacterized protein</fullName>
    </submittedName>
</protein>
<keyword evidence="3" id="KW-1185">Reference proteome</keyword>
<feature type="transmembrane region" description="Helical" evidence="1">
    <location>
        <begin position="63"/>
        <end position="81"/>
    </location>
</feature>